<evidence type="ECO:0000256" key="1">
    <source>
        <dbReference type="SAM" id="MobiDB-lite"/>
    </source>
</evidence>
<keyword evidence="2" id="KW-0614">Plasmid</keyword>
<organism evidence="2">
    <name type="scientific">Vibrio chaetopteri</name>
    <dbReference type="NCBI Taxonomy" id="3016528"/>
    <lineage>
        <taxon>Bacteria</taxon>
        <taxon>Pseudomonadati</taxon>
        <taxon>Pseudomonadota</taxon>
        <taxon>Gammaproteobacteria</taxon>
        <taxon>Vibrionales</taxon>
        <taxon>Vibrionaceae</taxon>
        <taxon>Vibrio</taxon>
    </lineage>
</organism>
<reference evidence="2" key="1">
    <citation type="submission" date="2023-01" db="EMBL/GenBank/DDBJ databases">
        <title>Vibrio sp. CB1-14 genome sequencing.</title>
        <authorList>
            <person name="Otstavnykh N."/>
            <person name="Isaeva M."/>
            <person name="Meleshko D."/>
        </authorList>
    </citation>
    <scope>NUCLEOTIDE SEQUENCE</scope>
    <source>
        <strain evidence="2">CB1-14</strain>
        <plasmid evidence="2">p1</plasmid>
    </source>
</reference>
<geneLocation type="plasmid" evidence="2">
    <name>p1</name>
</geneLocation>
<gene>
    <name evidence="2" type="ORF">PG915_24635</name>
</gene>
<sequence length="79" mass="9173">MSHQRNKNTDTKPLSHAPYSAAQPEVKNRDAEICSLQRSASRARFFSSLPLIDHAEHDYFQRQWDDMEADTSLFDDFLS</sequence>
<protein>
    <submittedName>
        <fullName evidence="2">Uncharacterized protein</fullName>
    </submittedName>
</protein>
<dbReference type="EMBL" id="CP115922">
    <property type="protein sequence ID" value="XCD19127.1"/>
    <property type="molecule type" value="Genomic_DNA"/>
</dbReference>
<proteinExistence type="predicted"/>
<dbReference type="KEGG" id="vck:PG915_24635"/>
<accession>A0AAU8BRY7</accession>
<name>A0AAU8BRY7_9VIBR</name>
<evidence type="ECO:0000313" key="2">
    <source>
        <dbReference type="EMBL" id="XCD19127.1"/>
    </source>
</evidence>
<dbReference type="AlphaFoldDB" id="A0AAU8BRY7"/>
<dbReference type="RefSeq" id="WP_353500254.1">
    <property type="nucleotide sequence ID" value="NZ_CP115922.1"/>
</dbReference>
<feature type="region of interest" description="Disordered" evidence="1">
    <location>
        <begin position="1"/>
        <end position="28"/>
    </location>
</feature>